<dbReference type="EMBL" id="CP092488">
    <property type="protein sequence ID" value="UMB69904.1"/>
    <property type="molecule type" value="Genomic_DNA"/>
</dbReference>
<feature type="transmembrane region" description="Helical" evidence="1">
    <location>
        <begin position="82"/>
        <end position="101"/>
    </location>
</feature>
<keyword evidence="1" id="KW-0812">Transmembrane</keyword>
<reference evidence="2" key="1">
    <citation type="submission" date="2022-08" db="EMBL/GenBank/DDBJ databases">
        <title>Whole genome sequencing of non-tuberculosis mycobacteria type-strains.</title>
        <authorList>
            <person name="Igarashi Y."/>
            <person name="Osugi A."/>
            <person name="Mitarai S."/>
        </authorList>
    </citation>
    <scope>NUCLEOTIDE SEQUENCE</scope>
    <source>
        <strain evidence="2">DSM 45127</strain>
    </source>
</reference>
<sequence length="217" mass="22759">MRVPSILRQDLSRLVHIGIAAGTGLAAGAAVGSTAGWRFSFAAGWIATAAVYLIWVWLSIAKMSAAAIEVIVQQRHPGRGPADLLVVIASIASLGGVARLLAAGSGKGPDATIAAAIGFSSVIASWLVVHAVYTLRYAILYYAEPVGGIDFNDDEKPTFADFSYIAFTVAVSYGVTDTPLQKRTIRVAVLQHALVSYLFGTVILAVAIQVIFTLNGL</sequence>
<keyword evidence="1" id="KW-1133">Transmembrane helix</keyword>
<keyword evidence="1" id="KW-0472">Membrane</keyword>
<organism evidence="2 3">
    <name type="scientific">Mycobacterium paraterrae</name>
    <dbReference type="NCBI Taxonomy" id="577492"/>
    <lineage>
        <taxon>Bacteria</taxon>
        <taxon>Bacillati</taxon>
        <taxon>Actinomycetota</taxon>
        <taxon>Actinomycetes</taxon>
        <taxon>Mycobacteriales</taxon>
        <taxon>Mycobacteriaceae</taxon>
        <taxon>Mycobacterium</taxon>
    </lineage>
</organism>
<protein>
    <submittedName>
        <fullName evidence="2">DUF1345 domain-containing protein</fullName>
    </submittedName>
</protein>
<proteinExistence type="predicted"/>
<accession>A0ABY3VQX3</accession>
<feature type="transmembrane region" description="Helical" evidence="1">
    <location>
        <begin position="39"/>
        <end position="61"/>
    </location>
</feature>
<feature type="transmembrane region" description="Helical" evidence="1">
    <location>
        <begin position="113"/>
        <end position="133"/>
    </location>
</feature>
<name>A0ABY3VQX3_9MYCO</name>
<evidence type="ECO:0000313" key="2">
    <source>
        <dbReference type="EMBL" id="UMB69904.1"/>
    </source>
</evidence>
<dbReference type="RefSeq" id="WP_240261634.1">
    <property type="nucleotide sequence ID" value="NZ_CP092488.2"/>
</dbReference>
<evidence type="ECO:0000313" key="3">
    <source>
        <dbReference type="Proteomes" id="UP001055336"/>
    </source>
</evidence>
<dbReference type="InterPro" id="IPR009781">
    <property type="entry name" value="DUF1345"/>
</dbReference>
<feature type="transmembrane region" description="Helical" evidence="1">
    <location>
        <begin position="189"/>
        <end position="212"/>
    </location>
</feature>
<gene>
    <name evidence="2" type="ORF">MKK62_00595</name>
</gene>
<dbReference type="Proteomes" id="UP001055336">
    <property type="component" value="Chromosome"/>
</dbReference>
<keyword evidence="3" id="KW-1185">Reference proteome</keyword>
<dbReference type="Pfam" id="PF07077">
    <property type="entry name" value="DUF1345"/>
    <property type="match status" value="1"/>
</dbReference>
<evidence type="ECO:0000256" key="1">
    <source>
        <dbReference type="SAM" id="Phobius"/>
    </source>
</evidence>
<feature type="transmembrane region" description="Helical" evidence="1">
    <location>
        <begin position="12"/>
        <end position="33"/>
    </location>
</feature>